<feature type="region of interest" description="Disordered" evidence="1">
    <location>
        <begin position="49"/>
        <end position="84"/>
    </location>
</feature>
<dbReference type="GO" id="GO:0055088">
    <property type="term" value="P:lipid homeostasis"/>
    <property type="evidence" value="ECO:0007669"/>
    <property type="project" value="EnsemblFungi"/>
</dbReference>
<dbReference type="PANTHER" id="PTHR43173:SF19">
    <property type="entry name" value="AARF DOMAIN-CONTAINING PROTEIN KINASE 1"/>
    <property type="match status" value="1"/>
</dbReference>
<dbReference type="OrthoDB" id="427480at2759"/>
<evidence type="ECO:0000256" key="1">
    <source>
        <dbReference type="SAM" id="MobiDB-lite"/>
    </source>
</evidence>
<reference evidence="4" key="1">
    <citation type="journal article" date="2014" name="Genome Announc.">
        <title>Genome sequence of the pathogenic fungus Sporothrix schenckii (ATCC 58251).</title>
        <authorList>
            <person name="Cuomo C.A."/>
            <person name="Rodriguez-Del Valle N."/>
            <person name="Perez-Sanchez L."/>
            <person name="Abouelleil A."/>
            <person name="Goldberg J."/>
            <person name="Young S."/>
            <person name="Zeng Q."/>
            <person name="Birren B.W."/>
        </authorList>
    </citation>
    <scope>NUCLEOTIDE SEQUENCE [LARGE SCALE GENOMIC DNA]</scope>
    <source>
        <strain evidence="4">ATCC 58251 / de Perez 2211183</strain>
    </source>
</reference>
<organism evidence="3 4">
    <name type="scientific">Sporothrix schenckii (strain ATCC 58251 / de Perez 2211183)</name>
    <name type="common">Rose-picker's disease fungus</name>
    <dbReference type="NCBI Taxonomy" id="1391915"/>
    <lineage>
        <taxon>Eukaryota</taxon>
        <taxon>Fungi</taxon>
        <taxon>Dikarya</taxon>
        <taxon>Ascomycota</taxon>
        <taxon>Pezizomycotina</taxon>
        <taxon>Sordariomycetes</taxon>
        <taxon>Sordariomycetidae</taxon>
        <taxon>Ophiostomatales</taxon>
        <taxon>Ophiostomataceae</taxon>
        <taxon>Sporothrix</taxon>
    </lineage>
</organism>
<gene>
    <name evidence="3" type="ORF">HMPREF1624_01253</name>
</gene>
<sequence length="632" mass="70058">MRTLFLRPSAVSSIVGSLGRQRASTQPSSQGWACVKCRRGQLNGQRTTAGVRFSSSASTATNPASSARAGGRTVPPPPPRSSRGRRAILLTASGSAATATILAFTDDIKQSYETVERTGRVAATLVLCINDYRKTLRQKDKIEDEAEQSALIKACHKRCALRTLHVLEKNGGIFIKLGQHLSAMNYLLPSEWTTTFIPLQDKCPVSSFESVQQMYRDDTGTDLWDYFSEFSAEPIGAASLAQVHVATIRATGQKVAVKVQHPSLAQWAPLDMALTTFTFSTLKRFFPEYDLDWLSSEMALSLPQELDFALEGKNAERTKAHFAAIPQLPLVVPDVLWGQERILVMAHEVGHRLDDLAYLDQNGIDRDEVSAALAHIFNEMIFGDGAPLHCDPHGGNLAVRARPPAGNAVARWLRRLPWRNHDNFDIILYDHGLYRDIPLALRRSYAKMWLAVLDGDMARMQRYAYEVAGVDEASFPLFASAITGRDYRVLASGSIIQPRTTDEKEHISGQLQDGLLAELVQLLGKVPRIILLILKTNDLTRSLDDALETKQGPIRSFLIMAQYCLRTVFYEQVGAIRAQHGSLWWPTNLARLLGACLQYLKGEAKLEGIDLWLRARRLAGMKNLTVGPPSVT</sequence>
<accession>U7Q503</accession>
<dbReference type="GO" id="GO:0007005">
    <property type="term" value="P:mitochondrion organization"/>
    <property type="evidence" value="ECO:0007669"/>
    <property type="project" value="EnsemblFungi"/>
</dbReference>
<name>U7Q503_SPOS1</name>
<evidence type="ECO:0000259" key="2">
    <source>
        <dbReference type="Pfam" id="PF03109"/>
    </source>
</evidence>
<dbReference type="STRING" id="1391915.U7Q503"/>
<protein>
    <recommendedName>
        <fullName evidence="2">ABC1 atypical kinase-like domain-containing protein</fullName>
    </recommendedName>
</protein>
<evidence type="ECO:0000313" key="4">
    <source>
        <dbReference type="Proteomes" id="UP000018087"/>
    </source>
</evidence>
<dbReference type="EMBL" id="KI440842">
    <property type="protein sequence ID" value="ERT02949.1"/>
    <property type="molecule type" value="Genomic_DNA"/>
</dbReference>
<dbReference type="SUPFAM" id="SSF56112">
    <property type="entry name" value="Protein kinase-like (PK-like)"/>
    <property type="match status" value="1"/>
</dbReference>
<feature type="domain" description="ABC1 atypical kinase-like" evidence="2">
    <location>
        <begin position="199"/>
        <end position="463"/>
    </location>
</feature>
<dbReference type="InterPro" id="IPR004147">
    <property type="entry name" value="ABC1_dom"/>
</dbReference>
<dbReference type="eggNOG" id="KOG1235">
    <property type="taxonomic scope" value="Eukaryota"/>
</dbReference>
<feature type="compositionally biased region" description="Low complexity" evidence="1">
    <location>
        <begin position="54"/>
        <end position="73"/>
    </location>
</feature>
<dbReference type="HOGENOM" id="CLU_006533_2_5_1"/>
<dbReference type="AlphaFoldDB" id="U7Q503"/>
<evidence type="ECO:0000313" key="3">
    <source>
        <dbReference type="EMBL" id="ERT02949.1"/>
    </source>
</evidence>
<dbReference type="InterPro" id="IPR051130">
    <property type="entry name" value="Mito_struct-func_regulator"/>
</dbReference>
<dbReference type="InterPro" id="IPR011009">
    <property type="entry name" value="Kinase-like_dom_sf"/>
</dbReference>
<dbReference type="Proteomes" id="UP000018087">
    <property type="component" value="Unassembled WGS sequence"/>
</dbReference>
<proteinExistence type="predicted"/>
<dbReference type="GO" id="GO:0005743">
    <property type="term" value="C:mitochondrial inner membrane"/>
    <property type="evidence" value="ECO:0007669"/>
    <property type="project" value="EnsemblFungi"/>
</dbReference>
<keyword evidence="4" id="KW-1185">Reference proteome</keyword>
<dbReference type="Pfam" id="PF03109">
    <property type="entry name" value="ABC1"/>
    <property type="match status" value="1"/>
</dbReference>
<dbReference type="PANTHER" id="PTHR43173">
    <property type="entry name" value="ABC1 FAMILY PROTEIN"/>
    <property type="match status" value="1"/>
</dbReference>